<dbReference type="InterPro" id="IPR013412">
    <property type="entry name" value="CRISPR-assoc_RAMP_Csm3"/>
</dbReference>
<keyword evidence="6" id="KW-0694">RNA-binding</keyword>
<gene>
    <name evidence="10" type="ORF">A45J_2054</name>
</gene>
<evidence type="ECO:0000259" key="9">
    <source>
        <dbReference type="Pfam" id="PF03787"/>
    </source>
</evidence>
<organism evidence="10">
    <name type="scientific">hot springs metagenome</name>
    <dbReference type="NCBI Taxonomy" id="433727"/>
    <lineage>
        <taxon>unclassified sequences</taxon>
        <taxon>metagenomes</taxon>
        <taxon>ecological metagenomes</taxon>
    </lineage>
</organism>
<reference evidence="10" key="1">
    <citation type="submission" date="2019-10" db="EMBL/GenBank/DDBJ databases">
        <title>Metagenomic sequencing of thiosulfate-disproportionating enrichment culture.</title>
        <authorList>
            <person name="Umezawa K."/>
            <person name="Kojima H."/>
            <person name="Fukui M."/>
        </authorList>
    </citation>
    <scope>NUCLEOTIDE SEQUENCE</scope>
    <source>
        <strain evidence="10">45J</strain>
    </source>
</reference>
<dbReference type="GO" id="GO:0004519">
    <property type="term" value="F:endonuclease activity"/>
    <property type="evidence" value="ECO:0007669"/>
    <property type="project" value="UniProtKB-KW"/>
</dbReference>
<dbReference type="Pfam" id="PF03787">
    <property type="entry name" value="RAMPs"/>
    <property type="match status" value="1"/>
</dbReference>
<protein>
    <recommendedName>
        <fullName evidence="2">CRISPR system Cms endoribonuclease Csm3</fullName>
    </recommendedName>
    <alternativeName>
        <fullName evidence="8">CRISPR type III A-associated RAMP protein Csm3</fullName>
    </alternativeName>
</protein>
<evidence type="ECO:0000256" key="4">
    <source>
        <dbReference type="ARBA" id="ARBA00022759"/>
    </source>
</evidence>
<dbReference type="NCBIfam" id="TIGR02582">
    <property type="entry name" value="cas7_TM1809"/>
    <property type="match status" value="1"/>
</dbReference>
<keyword evidence="5" id="KW-0378">Hydrolase</keyword>
<dbReference type="InterPro" id="IPR005537">
    <property type="entry name" value="RAMP_III_fam"/>
</dbReference>
<evidence type="ECO:0000256" key="7">
    <source>
        <dbReference type="ARBA" id="ARBA00023118"/>
    </source>
</evidence>
<accession>A0A5J4L3P2</accession>
<sequence length="267" mass="29120">MDKNILGKVQISGKIKCLTGLHIGASKENMEIGAIDSPVVRDPVTRQPYIPGSSLKGKMRSLLERALSVELGIAGTTKRRNIGTRNNEIWIHVCDSAEDALQCPICRIFGSTGHNGGKNFPARLAVRDAYLTGDSVEKLSDIDTGLQYTEWKFENAIDRVTSAANPRQLERVPRGAEFDFELIYNVEDLHTVEEDLKNLALAIDLITLDSLGGHGSRGYGKVDIVIECIKGIPVESLKSDTIIAVEIKSLKELSSLITTFRGKSSGA</sequence>
<evidence type="ECO:0000256" key="6">
    <source>
        <dbReference type="ARBA" id="ARBA00022884"/>
    </source>
</evidence>
<keyword evidence="4" id="KW-0255">Endonuclease</keyword>
<evidence type="ECO:0000313" key="10">
    <source>
        <dbReference type="EMBL" id="GER94293.1"/>
    </source>
</evidence>
<keyword evidence="7" id="KW-0051">Antiviral defense</keyword>
<dbReference type="GO" id="GO:0051607">
    <property type="term" value="P:defense response to virus"/>
    <property type="evidence" value="ECO:0007669"/>
    <property type="project" value="UniProtKB-KW"/>
</dbReference>
<dbReference type="EMBL" id="BLAB01000001">
    <property type="protein sequence ID" value="GER94293.1"/>
    <property type="molecule type" value="Genomic_DNA"/>
</dbReference>
<dbReference type="InterPro" id="IPR052216">
    <property type="entry name" value="CRISPR_Csm3_endoribonuclease"/>
</dbReference>
<dbReference type="CDD" id="cd09684">
    <property type="entry name" value="Csm3_III-A"/>
    <property type="match status" value="1"/>
</dbReference>
<evidence type="ECO:0000256" key="8">
    <source>
        <dbReference type="ARBA" id="ARBA00033183"/>
    </source>
</evidence>
<dbReference type="GO" id="GO:0016787">
    <property type="term" value="F:hydrolase activity"/>
    <property type="evidence" value="ECO:0007669"/>
    <property type="project" value="UniProtKB-KW"/>
</dbReference>
<dbReference type="PANTHER" id="PTHR35579">
    <property type="entry name" value="CRISPR SYSTEM CMS ENDORIBONUCLEASE CSM3"/>
    <property type="match status" value="1"/>
</dbReference>
<comment type="caution">
    <text evidence="10">The sequence shown here is derived from an EMBL/GenBank/DDBJ whole genome shotgun (WGS) entry which is preliminary data.</text>
</comment>
<comment type="similarity">
    <text evidence="1">Belongs to the CRISPR-associated Csm3 family.</text>
</comment>
<evidence type="ECO:0000256" key="3">
    <source>
        <dbReference type="ARBA" id="ARBA00022722"/>
    </source>
</evidence>
<evidence type="ECO:0000256" key="1">
    <source>
        <dbReference type="ARBA" id="ARBA00006342"/>
    </source>
</evidence>
<keyword evidence="3" id="KW-0540">Nuclease</keyword>
<name>A0A5J4L3P2_9ZZZZ</name>
<evidence type="ECO:0000256" key="5">
    <source>
        <dbReference type="ARBA" id="ARBA00022801"/>
    </source>
</evidence>
<evidence type="ECO:0000256" key="2">
    <source>
        <dbReference type="ARBA" id="ARBA00022150"/>
    </source>
</evidence>
<dbReference type="PANTHER" id="PTHR35579:SF3">
    <property type="entry name" value="CRISPR SYSTEM CMS ENDORIBONUCLEASE CSM3"/>
    <property type="match status" value="1"/>
</dbReference>
<dbReference type="GO" id="GO:0003723">
    <property type="term" value="F:RNA binding"/>
    <property type="evidence" value="ECO:0007669"/>
    <property type="project" value="UniProtKB-KW"/>
</dbReference>
<proteinExistence type="inferred from homology"/>
<dbReference type="AlphaFoldDB" id="A0A5J4L3P2"/>
<feature type="domain" description="CRISPR type III-associated protein" evidence="9">
    <location>
        <begin position="14"/>
        <end position="222"/>
    </location>
</feature>